<dbReference type="InterPro" id="IPR003661">
    <property type="entry name" value="HisK_dim/P_dom"/>
</dbReference>
<sequence>MPGLGSLTTPDRRSIRTRLLLLALVPLGVVLPLIMLALAYWGGNYFDQLLVTKVRSDLSVAHGYFERVAEGVGRSVTSLADSERLARALGRGKKSNAENNAANVAKLLGSTQLEQKLDFLHFLDIERGKQEARLWPVIAAALGGKAGTETEVFSSEQLGSINPALAARAKTPLLATANARPDGRELETRGLVVHSAAPVYGSNGRLIGVLEGGVLLNKNLDFIDQMNAIVYPEGALPFGSAGTATLFLDDVRVATNVRLFGDTRAIGTRVSAVVHDTVIGQGRTWLDRAFVVSDWYVSAYEPLLDGRQRRIGMLYVGFLEGPFMTARMQAFAAVAGLFILAMLVAGTFAVVSARRVFKPIERMHATMHAIEHGNPDARVGIVESQDELGVVAAHFDRLLDQLQAQADSLKRWGASLDAKVAERTAELQQAVADLKAAQSQLVMNEKLAAIGQLTAGVAHEINNPIAVIQGNLDVLRDVLGPQAEPVAQEIKLIHDQVQRVRLIVAKLLQFARPQDYVGYLEPVETGQLIQDCLLLVRHLLNKGDIAIEQHIDSTRQILCNKNELQQVIINLFVNAIQAMPEGGVLKIAVEDWDQADMPLGIRLVVSDSGPGISEADLAQLFKPFFTAKKPGGNGLGLWVSQALVERYGGKISAESGPERGASFTVWLRLEPQGL</sequence>
<dbReference type="Pfam" id="PF00672">
    <property type="entry name" value="HAMP"/>
    <property type="match status" value="1"/>
</dbReference>
<dbReference type="InterPro" id="IPR005467">
    <property type="entry name" value="His_kinase_dom"/>
</dbReference>
<dbReference type="HOGENOM" id="CLU_000445_89_21_4"/>
<evidence type="ECO:0000256" key="13">
    <source>
        <dbReference type="ARBA" id="ARBA00023136"/>
    </source>
</evidence>
<evidence type="ECO:0000256" key="14">
    <source>
        <dbReference type="SAM" id="Phobius"/>
    </source>
</evidence>
<keyword evidence="7 14" id="KW-0812">Transmembrane</keyword>
<keyword evidence="12" id="KW-0902">Two-component regulatory system</keyword>
<evidence type="ECO:0000256" key="12">
    <source>
        <dbReference type="ARBA" id="ARBA00023012"/>
    </source>
</evidence>
<dbReference type="InterPro" id="IPR033463">
    <property type="entry name" value="sCache_3"/>
</dbReference>
<dbReference type="PRINTS" id="PR00344">
    <property type="entry name" value="BCTRLSENSOR"/>
</dbReference>
<dbReference type="CDD" id="cd06225">
    <property type="entry name" value="HAMP"/>
    <property type="match status" value="1"/>
</dbReference>
<dbReference type="InterPro" id="IPR003594">
    <property type="entry name" value="HATPase_dom"/>
</dbReference>
<dbReference type="CDD" id="cd00082">
    <property type="entry name" value="HisKA"/>
    <property type="match status" value="1"/>
</dbReference>
<dbReference type="eggNOG" id="COG4191">
    <property type="taxonomic scope" value="Bacteria"/>
</dbReference>
<dbReference type="Pfam" id="PF02518">
    <property type="entry name" value="HATPase_c"/>
    <property type="match status" value="1"/>
</dbReference>
<keyword evidence="5" id="KW-0597">Phosphoprotein</keyword>
<evidence type="ECO:0000256" key="2">
    <source>
        <dbReference type="ARBA" id="ARBA00004651"/>
    </source>
</evidence>
<dbReference type="Gene3D" id="3.30.565.10">
    <property type="entry name" value="Histidine kinase-like ATPase, C-terminal domain"/>
    <property type="match status" value="1"/>
</dbReference>
<keyword evidence="8" id="KW-0547">Nucleotide-binding</keyword>
<feature type="domain" description="Histidine kinase" evidence="15">
    <location>
        <begin position="456"/>
        <end position="671"/>
    </location>
</feature>
<evidence type="ECO:0000259" key="15">
    <source>
        <dbReference type="PROSITE" id="PS50109"/>
    </source>
</evidence>
<evidence type="ECO:0000256" key="11">
    <source>
        <dbReference type="ARBA" id="ARBA00022989"/>
    </source>
</evidence>
<dbReference type="Pfam" id="PF17202">
    <property type="entry name" value="sCache_3_3"/>
    <property type="match status" value="1"/>
</dbReference>
<protein>
    <recommendedName>
        <fullName evidence="3">histidine kinase</fullName>
        <ecNumber evidence="3">2.7.13.3</ecNumber>
    </recommendedName>
</protein>
<comment type="subcellular location">
    <subcellularLocation>
        <location evidence="2">Cell membrane</location>
        <topology evidence="2">Multi-pass membrane protein</topology>
    </subcellularLocation>
</comment>
<evidence type="ECO:0000256" key="7">
    <source>
        <dbReference type="ARBA" id="ARBA00022692"/>
    </source>
</evidence>
<gene>
    <name evidence="17" type="ordered locus">Daro_1828</name>
</gene>
<dbReference type="SUPFAM" id="SSF47384">
    <property type="entry name" value="Homodimeric domain of signal transducing histidine kinase"/>
    <property type="match status" value="1"/>
</dbReference>
<dbReference type="AlphaFoldDB" id="Q47F07"/>
<dbReference type="Gene3D" id="1.10.287.130">
    <property type="match status" value="1"/>
</dbReference>
<dbReference type="SMART" id="SM00304">
    <property type="entry name" value="HAMP"/>
    <property type="match status" value="1"/>
</dbReference>
<feature type="transmembrane region" description="Helical" evidence="14">
    <location>
        <begin position="330"/>
        <end position="353"/>
    </location>
</feature>
<evidence type="ECO:0000256" key="1">
    <source>
        <dbReference type="ARBA" id="ARBA00000085"/>
    </source>
</evidence>
<dbReference type="PROSITE" id="PS50109">
    <property type="entry name" value="HIS_KIN"/>
    <property type="match status" value="1"/>
</dbReference>
<reference evidence="17" key="1">
    <citation type="submission" date="2005-08" db="EMBL/GenBank/DDBJ databases">
        <title>Complete sequence of Dechloromonas aromatica RCB.</title>
        <authorList>
            <person name="Salinero K.K."/>
            <person name="Copeland A."/>
            <person name="Lucas S."/>
            <person name="Lapidus A."/>
            <person name="Barry K."/>
            <person name="Detter J.C."/>
            <person name="Glavina T."/>
            <person name="Hammon N."/>
            <person name="Israni S."/>
            <person name="Pitluck S."/>
            <person name="Di Bartolo G."/>
            <person name="Trong S."/>
            <person name="Schmutz J."/>
            <person name="Larimer F."/>
            <person name="Land M."/>
            <person name="Ivanova N."/>
            <person name="Richardson P."/>
        </authorList>
    </citation>
    <scope>NUCLEOTIDE SEQUENCE</scope>
    <source>
        <strain evidence="17">RCB</strain>
    </source>
</reference>
<evidence type="ECO:0000259" key="16">
    <source>
        <dbReference type="PROSITE" id="PS50885"/>
    </source>
</evidence>
<keyword evidence="11 14" id="KW-1133">Transmembrane helix</keyword>
<keyword evidence="10 17" id="KW-0067">ATP-binding</keyword>
<comment type="catalytic activity">
    <reaction evidence="1">
        <text>ATP + protein L-histidine = ADP + protein N-phospho-L-histidine.</text>
        <dbReference type="EC" id="2.7.13.3"/>
    </reaction>
</comment>
<evidence type="ECO:0000256" key="10">
    <source>
        <dbReference type="ARBA" id="ARBA00022840"/>
    </source>
</evidence>
<accession>Q47F07</accession>
<dbReference type="PANTHER" id="PTHR43065:SF10">
    <property type="entry name" value="PEROXIDE STRESS-ACTIVATED HISTIDINE KINASE MAK3"/>
    <property type="match status" value="1"/>
</dbReference>
<organism evidence="17">
    <name type="scientific">Dechloromonas aromatica (strain RCB)</name>
    <dbReference type="NCBI Taxonomy" id="159087"/>
    <lineage>
        <taxon>Bacteria</taxon>
        <taxon>Pseudomonadati</taxon>
        <taxon>Pseudomonadota</taxon>
        <taxon>Betaproteobacteria</taxon>
        <taxon>Rhodocyclales</taxon>
        <taxon>Azonexaceae</taxon>
        <taxon>Dechloromonas</taxon>
    </lineage>
</organism>
<evidence type="ECO:0000256" key="5">
    <source>
        <dbReference type="ARBA" id="ARBA00022553"/>
    </source>
</evidence>
<keyword evidence="13 14" id="KW-0472">Membrane</keyword>
<dbReference type="GO" id="GO:0005524">
    <property type="term" value="F:ATP binding"/>
    <property type="evidence" value="ECO:0007669"/>
    <property type="project" value="UniProtKB-KW"/>
</dbReference>
<dbReference type="InterPro" id="IPR004358">
    <property type="entry name" value="Sig_transdc_His_kin-like_C"/>
</dbReference>
<dbReference type="Pfam" id="PF00512">
    <property type="entry name" value="HisKA"/>
    <property type="match status" value="1"/>
</dbReference>
<dbReference type="PANTHER" id="PTHR43065">
    <property type="entry name" value="SENSOR HISTIDINE KINASE"/>
    <property type="match status" value="1"/>
</dbReference>
<evidence type="ECO:0000256" key="6">
    <source>
        <dbReference type="ARBA" id="ARBA00022679"/>
    </source>
</evidence>
<name>Q47F07_DECAR</name>
<keyword evidence="6" id="KW-0808">Transferase</keyword>
<dbReference type="SMART" id="SM00387">
    <property type="entry name" value="HATPase_c"/>
    <property type="match status" value="1"/>
</dbReference>
<dbReference type="KEGG" id="dar:Daro_1828"/>
<dbReference type="PROSITE" id="PS50885">
    <property type="entry name" value="HAMP"/>
    <property type="match status" value="1"/>
</dbReference>
<dbReference type="InterPro" id="IPR036097">
    <property type="entry name" value="HisK_dim/P_sf"/>
</dbReference>
<dbReference type="SUPFAM" id="SSF55874">
    <property type="entry name" value="ATPase domain of HSP90 chaperone/DNA topoisomerase II/histidine kinase"/>
    <property type="match status" value="1"/>
</dbReference>
<dbReference type="SUPFAM" id="SSF158472">
    <property type="entry name" value="HAMP domain-like"/>
    <property type="match status" value="1"/>
</dbReference>
<evidence type="ECO:0000256" key="3">
    <source>
        <dbReference type="ARBA" id="ARBA00012438"/>
    </source>
</evidence>
<dbReference type="eggNOG" id="COG2770">
    <property type="taxonomic scope" value="Bacteria"/>
</dbReference>
<dbReference type="GO" id="GO:0005886">
    <property type="term" value="C:plasma membrane"/>
    <property type="evidence" value="ECO:0007669"/>
    <property type="project" value="UniProtKB-SubCell"/>
</dbReference>
<dbReference type="SMART" id="SM00388">
    <property type="entry name" value="HisKA"/>
    <property type="match status" value="1"/>
</dbReference>
<evidence type="ECO:0000256" key="8">
    <source>
        <dbReference type="ARBA" id="ARBA00022741"/>
    </source>
</evidence>
<dbReference type="STRING" id="159087.Daro_1828"/>
<dbReference type="SUPFAM" id="SSF103190">
    <property type="entry name" value="Sensory domain-like"/>
    <property type="match status" value="1"/>
</dbReference>
<dbReference type="InterPro" id="IPR003660">
    <property type="entry name" value="HAMP_dom"/>
</dbReference>
<dbReference type="Gene3D" id="6.10.340.10">
    <property type="match status" value="1"/>
</dbReference>
<keyword evidence="4" id="KW-1003">Cell membrane</keyword>
<evidence type="ECO:0000256" key="9">
    <source>
        <dbReference type="ARBA" id="ARBA00022777"/>
    </source>
</evidence>
<evidence type="ECO:0000313" key="17">
    <source>
        <dbReference type="EMBL" id="AAZ46574.1"/>
    </source>
</evidence>
<evidence type="ECO:0000256" key="4">
    <source>
        <dbReference type="ARBA" id="ARBA00022475"/>
    </source>
</evidence>
<dbReference type="GO" id="GO:0000155">
    <property type="term" value="F:phosphorelay sensor kinase activity"/>
    <property type="evidence" value="ECO:0007669"/>
    <property type="project" value="InterPro"/>
</dbReference>
<dbReference type="InterPro" id="IPR036890">
    <property type="entry name" value="HATPase_C_sf"/>
</dbReference>
<dbReference type="EMBL" id="CP000089">
    <property type="protein sequence ID" value="AAZ46574.1"/>
    <property type="molecule type" value="Genomic_DNA"/>
</dbReference>
<dbReference type="InterPro" id="IPR029151">
    <property type="entry name" value="Sensor-like_sf"/>
</dbReference>
<feature type="transmembrane region" description="Helical" evidence="14">
    <location>
        <begin position="20"/>
        <end position="41"/>
    </location>
</feature>
<feature type="domain" description="HAMP" evidence="16">
    <location>
        <begin position="354"/>
        <end position="407"/>
    </location>
</feature>
<dbReference type="EC" id="2.7.13.3" evidence="3"/>
<keyword evidence="9 17" id="KW-0418">Kinase</keyword>
<proteinExistence type="predicted"/>